<dbReference type="InterPro" id="IPR007466">
    <property type="entry name" value="Peptidyl-Arg-deiminase_porph"/>
</dbReference>
<dbReference type="GO" id="GO:0047632">
    <property type="term" value="F:agmatine deiminase activity"/>
    <property type="evidence" value="ECO:0007669"/>
    <property type="project" value="UniProtKB-UniRule"/>
</dbReference>
<dbReference type="EC" id="3.5.3.12" evidence="2"/>
<reference evidence="8 9" key="2">
    <citation type="submission" date="2018-08" db="EMBL/GenBank/DDBJ databases">
        <title>A genome reference for cultivated species of the human gut microbiota.</title>
        <authorList>
            <person name="Zou Y."/>
            <person name="Xue W."/>
            <person name="Luo G."/>
        </authorList>
    </citation>
    <scope>NUCLEOTIDE SEQUENCE [LARGE SCALE GENOMIC DNA]</scope>
    <source>
        <strain evidence="6 9">AF31-21AC</strain>
        <strain evidence="5 10">AM22-21LB</strain>
        <strain evidence="4 8">AM37-1AC</strain>
    </source>
</reference>
<dbReference type="PaxDb" id="166486-ERS852572_00093"/>
<dbReference type="SUPFAM" id="SSF55909">
    <property type="entry name" value="Pentein"/>
    <property type="match status" value="1"/>
</dbReference>
<dbReference type="HAMAP" id="MF_01841">
    <property type="entry name" value="Agmatine_deimin"/>
    <property type="match status" value="1"/>
</dbReference>
<feature type="active site" description="Amidino-cysteine intermediate" evidence="2">
    <location>
        <position position="400"/>
    </location>
</feature>
<dbReference type="AlphaFoldDB" id="A0A173R0D7"/>
<dbReference type="PANTHER" id="PTHR31377:SF0">
    <property type="entry name" value="AGMATINE DEIMINASE-RELATED"/>
    <property type="match status" value="1"/>
</dbReference>
<dbReference type="GO" id="GO:0004668">
    <property type="term" value="F:protein-arginine deiminase activity"/>
    <property type="evidence" value="ECO:0007669"/>
    <property type="project" value="InterPro"/>
</dbReference>
<evidence type="ECO:0000313" key="9">
    <source>
        <dbReference type="Proteomes" id="UP000283586"/>
    </source>
</evidence>
<dbReference type="EMBL" id="QSHO01000005">
    <property type="protein sequence ID" value="RHC17882.1"/>
    <property type="molecule type" value="Genomic_DNA"/>
</dbReference>
<name>A0A173R0D7_9FIRM</name>
<evidence type="ECO:0000256" key="2">
    <source>
        <dbReference type="HAMAP-Rule" id="MF_01841"/>
    </source>
</evidence>
<dbReference type="InterPro" id="IPR017754">
    <property type="entry name" value="Agmatine_deiminase"/>
</dbReference>
<evidence type="ECO:0000313" key="8">
    <source>
        <dbReference type="Proteomes" id="UP000283513"/>
    </source>
</evidence>
<sequence>MKISKADCPEMIKDTTPVQDGFFMPGEFEQHQGCIMIWPERPGSWRNGAKEAETAFSAVIRAIAASETVYVAAGKKGIDHAKAFAESLKKEENLHPVVVFEMETDDSWARDVAPTFLVNRTDGKISDLTAAGNGTAQTGDDVKNSQVRGVNWSFNAWGGEVDGLYASYEKDNAFAWNFCRKFEFDCYDAEPFVLEGGSIHSDGEGTLLVTESCLLSAGRNPSLTKEQIEEQLKCYLGVEKVLWLPRGIYQDETNEHVDNVCAFLRPGEVVLAWTNNQNDPQYAMSKASFEYLSSVRDAKARKLIIHKLPIPDIPVCITKEELEGYEFEEGEDVREVGERLAASYVNFYFSNNAVVMPVFGGENEESDLRAQQIMAKLCPDRKIIPVYARDILTGGGNIHCITQQIPL</sequence>
<evidence type="ECO:0000313" key="7">
    <source>
        <dbReference type="Proteomes" id="UP000095350"/>
    </source>
</evidence>
<dbReference type="EMBL" id="QRQN01000004">
    <property type="protein sequence ID" value="RHN10842.1"/>
    <property type="molecule type" value="Genomic_DNA"/>
</dbReference>
<protein>
    <recommendedName>
        <fullName evidence="2">Putative agmatine deiminase</fullName>
        <ecNumber evidence="2">3.5.3.12</ecNumber>
    </recommendedName>
    <alternativeName>
        <fullName evidence="2">Agmatine iminohydrolase</fullName>
    </alternativeName>
</protein>
<dbReference type="NCBIfam" id="TIGR03380">
    <property type="entry name" value="agmatine_aguA"/>
    <property type="match status" value="1"/>
</dbReference>
<evidence type="ECO:0000313" key="3">
    <source>
        <dbReference type="EMBL" id="CUM71246.1"/>
    </source>
</evidence>
<dbReference type="RefSeq" id="WP_022112759.1">
    <property type="nucleotide sequence ID" value="NZ_CABIYH010000001.1"/>
</dbReference>
<evidence type="ECO:0000313" key="4">
    <source>
        <dbReference type="EMBL" id="RHC17882.1"/>
    </source>
</evidence>
<reference evidence="3 7" key="1">
    <citation type="submission" date="2015-09" db="EMBL/GenBank/DDBJ databases">
        <authorList>
            <consortium name="Pathogen Informatics"/>
        </authorList>
    </citation>
    <scope>NUCLEOTIDE SEQUENCE [LARGE SCALE GENOMIC DNA]</scope>
    <source>
        <strain evidence="3 7">2789STDY5834960</strain>
    </source>
</reference>
<dbReference type="EMBL" id="CYXZ01000001">
    <property type="protein sequence ID" value="CUM71246.1"/>
    <property type="molecule type" value="Genomic_DNA"/>
</dbReference>
<dbReference type="Gene3D" id="3.75.10.10">
    <property type="entry name" value="L-arginine/glycine Amidinotransferase, Chain A"/>
    <property type="match status" value="1"/>
</dbReference>
<evidence type="ECO:0000313" key="6">
    <source>
        <dbReference type="EMBL" id="RHN10842.1"/>
    </source>
</evidence>
<dbReference type="PANTHER" id="PTHR31377">
    <property type="entry name" value="AGMATINE DEIMINASE-RELATED"/>
    <property type="match status" value="1"/>
</dbReference>
<dbReference type="NCBIfam" id="NF010070">
    <property type="entry name" value="PRK13551.1"/>
    <property type="match status" value="1"/>
</dbReference>
<organism evidence="3 7">
    <name type="scientific">Roseburia intestinalis</name>
    <dbReference type="NCBI Taxonomy" id="166486"/>
    <lineage>
        <taxon>Bacteria</taxon>
        <taxon>Bacillati</taxon>
        <taxon>Bacillota</taxon>
        <taxon>Clostridia</taxon>
        <taxon>Lachnospirales</taxon>
        <taxon>Lachnospiraceae</taxon>
        <taxon>Roseburia</taxon>
    </lineage>
</organism>
<dbReference type="EMBL" id="QRID01000011">
    <property type="protein sequence ID" value="RHG27488.1"/>
    <property type="molecule type" value="Genomic_DNA"/>
</dbReference>
<comment type="catalytic activity">
    <reaction evidence="2">
        <text>agmatine + H2O = N-carbamoylputrescine + NH4(+)</text>
        <dbReference type="Rhea" id="RHEA:18037"/>
        <dbReference type="ChEBI" id="CHEBI:15377"/>
        <dbReference type="ChEBI" id="CHEBI:28938"/>
        <dbReference type="ChEBI" id="CHEBI:58145"/>
        <dbReference type="ChEBI" id="CHEBI:58318"/>
        <dbReference type="EC" id="3.5.3.12"/>
    </reaction>
</comment>
<accession>A0A173R0D7</accession>
<dbReference type="STRING" id="166486.ERS852572_00093"/>
<comment type="similarity">
    <text evidence="2">Belongs to the agmatine deiminase family.</text>
</comment>
<dbReference type="Proteomes" id="UP000283513">
    <property type="component" value="Unassembled WGS sequence"/>
</dbReference>
<evidence type="ECO:0000313" key="10">
    <source>
        <dbReference type="Proteomes" id="UP000284051"/>
    </source>
</evidence>
<evidence type="ECO:0000256" key="1">
    <source>
        <dbReference type="ARBA" id="ARBA00022801"/>
    </source>
</evidence>
<dbReference type="Proteomes" id="UP000284051">
    <property type="component" value="Unassembled WGS sequence"/>
</dbReference>
<keyword evidence="1 2" id="KW-0378">Hydrolase</keyword>
<dbReference type="Pfam" id="PF04371">
    <property type="entry name" value="PAD_porph"/>
    <property type="match status" value="1"/>
</dbReference>
<evidence type="ECO:0000313" key="5">
    <source>
        <dbReference type="EMBL" id="RHG27488.1"/>
    </source>
</evidence>
<proteinExistence type="inferred from homology"/>
<dbReference type="OrthoDB" id="9808013at2"/>
<dbReference type="Proteomes" id="UP000283586">
    <property type="component" value="Unassembled WGS sequence"/>
</dbReference>
<gene>
    <name evidence="2 3" type="primary">aguA</name>
    <name evidence="5" type="ORF">DW264_12100</name>
    <name evidence="4" type="ORF">DW856_06980</name>
    <name evidence="6" type="ORF">DWZ31_04660</name>
    <name evidence="3" type="ORF">ERS852572_00093</name>
</gene>
<dbReference type="Proteomes" id="UP000095350">
    <property type="component" value="Unassembled WGS sequence"/>
</dbReference>
<dbReference type="GO" id="GO:0009446">
    <property type="term" value="P:putrescine biosynthetic process"/>
    <property type="evidence" value="ECO:0007669"/>
    <property type="project" value="InterPro"/>
</dbReference>